<organism evidence="4 5">
    <name type="scientific">Rhodococcus chondri</name>
    <dbReference type="NCBI Taxonomy" id="3065941"/>
    <lineage>
        <taxon>Bacteria</taxon>
        <taxon>Bacillati</taxon>
        <taxon>Actinomycetota</taxon>
        <taxon>Actinomycetes</taxon>
        <taxon>Mycobacteriales</taxon>
        <taxon>Nocardiaceae</taxon>
        <taxon>Rhodococcus</taxon>
    </lineage>
</organism>
<feature type="transmembrane region" description="Helical" evidence="2">
    <location>
        <begin position="178"/>
        <end position="198"/>
    </location>
</feature>
<feature type="transmembrane region" description="Helical" evidence="2">
    <location>
        <begin position="40"/>
        <end position="58"/>
    </location>
</feature>
<dbReference type="InterPro" id="IPR037185">
    <property type="entry name" value="EmrE-like"/>
</dbReference>
<reference evidence="4 5" key="1">
    <citation type="submission" date="2023-08" db="EMBL/GenBank/DDBJ databases">
        <authorList>
            <person name="Girao M."/>
            <person name="Carvalho M.F."/>
        </authorList>
    </citation>
    <scope>NUCLEOTIDE SEQUENCE [LARGE SCALE GENOMIC DNA]</scope>
    <source>
        <strain evidence="4 5">CC-R104</strain>
    </source>
</reference>
<evidence type="ECO:0000259" key="3">
    <source>
        <dbReference type="Pfam" id="PF00892"/>
    </source>
</evidence>
<dbReference type="SUPFAM" id="SSF103481">
    <property type="entry name" value="Multidrug resistance efflux transporter EmrE"/>
    <property type="match status" value="2"/>
</dbReference>
<feature type="domain" description="EamA" evidence="3">
    <location>
        <begin position="149"/>
        <end position="277"/>
    </location>
</feature>
<proteinExistence type="inferred from homology"/>
<accession>A0ABU7JZW9</accession>
<evidence type="ECO:0000256" key="1">
    <source>
        <dbReference type="ARBA" id="ARBA00007362"/>
    </source>
</evidence>
<feature type="transmembrane region" description="Helical" evidence="2">
    <location>
        <begin position="70"/>
        <end position="88"/>
    </location>
</feature>
<evidence type="ECO:0000313" key="4">
    <source>
        <dbReference type="EMBL" id="MEE2034842.1"/>
    </source>
</evidence>
<evidence type="ECO:0000256" key="2">
    <source>
        <dbReference type="SAM" id="Phobius"/>
    </source>
</evidence>
<keyword evidence="2" id="KW-0812">Transmembrane</keyword>
<feature type="transmembrane region" description="Helical" evidence="2">
    <location>
        <begin position="265"/>
        <end position="282"/>
    </location>
</feature>
<dbReference type="InterPro" id="IPR000620">
    <property type="entry name" value="EamA_dom"/>
</dbReference>
<dbReference type="Pfam" id="PF00892">
    <property type="entry name" value="EamA"/>
    <property type="match status" value="1"/>
</dbReference>
<keyword evidence="5" id="KW-1185">Reference proteome</keyword>
<evidence type="ECO:0000313" key="5">
    <source>
        <dbReference type="Proteomes" id="UP001331936"/>
    </source>
</evidence>
<dbReference type="EMBL" id="JAUZMZ010000192">
    <property type="protein sequence ID" value="MEE2034842.1"/>
    <property type="molecule type" value="Genomic_DNA"/>
</dbReference>
<gene>
    <name evidence="4" type="ORF">Q8814_22465</name>
</gene>
<comment type="caution">
    <text evidence="4">The sequence shown here is derived from an EMBL/GenBank/DDBJ whole genome shotgun (WGS) entry which is preliminary data.</text>
</comment>
<sequence length="287" mass="28399">MSGAHPKHSAVPVAAVLGAVLSMQFGAAFATTLFDEAGAAGTVTVRLVLAAAILCAIARPRVRTWTRREWRGALALGGSLAVMNASFYEALARLPLAATVTIEFLGPLTLAAALSRRLRDVLWVLLALGGVVLLGIGEGDAAIGGLDLVGVVFALVAGAGWAGYIVAGSHVATTLSGLTGLAGASTIAALAVLPFGIASAGSTLLSPTLLAAGLAVALLSSAIPYSLEIRALRDLSKGVFAILIALEPAAAALAGAVVLGQFVDPTAAVGIALVVAAGVGALRNSPT</sequence>
<dbReference type="Proteomes" id="UP001331936">
    <property type="component" value="Unassembled WGS sequence"/>
</dbReference>
<keyword evidence="2" id="KW-1133">Transmembrane helix</keyword>
<feature type="transmembrane region" description="Helical" evidence="2">
    <location>
        <begin position="204"/>
        <end position="227"/>
    </location>
</feature>
<feature type="transmembrane region" description="Helical" evidence="2">
    <location>
        <begin position="94"/>
        <end position="114"/>
    </location>
</feature>
<feature type="transmembrane region" description="Helical" evidence="2">
    <location>
        <begin position="239"/>
        <end position="259"/>
    </location>
</feature>
<comment type="similarity">
    <text evidence="1">Belongs to the EamA transporter family.</text>
</comment>
<feature type="transmembrane region" description="Helical" evidence="2">
    <location>
        <begin position="121"/>
        <end position="137"/>
    </location>
</feature>
<name>A0ABU7JZW9_9NOCA</name>
<protein>
    <submittedName>
        <fullName evidence="4">EamA family transporter</fullName>
    </submittedName>
</protein>
<dbReference type="RefSeq" id="WP_330154196.1">
    <property type="nucleotide sequence ID" value="NZ_JAUZMZ010000192.1"/>
</dbReference>
<keyword evidence="2" id="KW-0472">Membrane</keyword>
<feature type="transmembrane region" description="Helical" evidence="2">
    <location>
        <begin position="143"/>
        <end position="166"/>
    </location>
</feature>